<dbReference type="SMART" id="SM00506">
    <property type="entry name" value="A1pp"/>
    <property type="match status" value="2"/>
</dbReference>
<dbReference type="Pfam" id="PF01661">
    <property type="entry name" value="Macro"/>
    <property type="match status" value="2"/>
</dbReference>
<proteinExistence type="predicted"/>
<evidence type="ECO:0000256" key="6">
    <source>
        <dbReference type="SAM" id="MobiDB-lite"/>
    </source>
</evidence>
<reference evidence="9" key="1">
    <citation type="submission" date="2025-08" db="UniProtKB">
        <authorList>
            <consortium name="RefSeq"/>
        </authorList>
    </citation>
    <scope>IDENTIFICATION</scope>
    <source>
        <strain evidence="9">Quisiro</strain>
        <tissue evidence="9">Liver</tissue>
    </source>
</reference>
<accession>A0A2I4BSE7</accession>
<dbReference type="GO" id="GO:0060335">
    <property type="term" value="P:positive regulation of type II interferon-mediated signaling pathway"/>
    <property type="evidence" value="ECO:0007669"/>
    <property type="project" value="TreeGrafter"/>
</dbReference>
<evidence type="ECO:0000313" key="9">
    <source>
        <dbReference type="RefSeq" id="XP_013870677.1"/>
    </source>
</evidence>
<dbReference type="CDD" id="cd02907">
    <property type="entry name" value="Macro_Af1521_BAL-like"/>
    <property type="match status" value="1"/>
</dbReference>
<keyword evidence="3" id="KW-0808">Transferase</keyword>
<keyword evidence="2" id="KW-0328">Glycosyltransferase</keyword>
<dbReference type="KEGG" id="alim:106522273"/>
<name>A0A2I4BSE7_AUSLI</name>
<dbReference type="PROSITE" id="PS51154">
    <property type="entry name" value="MACRO"/>
    <property type="match status" value="2"/>
</dbReference>
<dbReference type="SUPFAM" id="SSF56399">
    <property type="entry name" value="ADP-ribosylation"/>
    <property type="match status" value="1"/>
</dbReference>
<evidence type="ECO:0000256" key="5">
    <source>
        <dbReference type="ARBA" id="ARBA00023242"/>
    </source>
</evidence>
<dbReference type="AlphaFoldDB" id="A0A2I4BSE7"/>
<dbReference type="OrthoDB" id="6133115at2759"/>
<keyword evidence="5" id="KW-0539">Nucleus</keyword>
<dbReference type="Gene3D" id="3.90.228.10">
    <property type="match status" value="1"/>
</dbReference>
<dbReference type="InterPro" id="IPR052056">
    <property type="entry name" value="Mono-ARTD/PARP"/>
</dbReference>
<comment type="subcellular location">
    <subcellularLocation>
        <location evidence="1">Nucleus</location>
    </subcellularLocation>
</comment>
<gene>
    <name evidence="9" type="primary">parp9</name>
</gene>
<keyword evidence="4" id="KW-0520">NAD</keyword>
<dbReference type="GO" id="GO:0044389">
    <property type="term" value="F:ubiquitin-like protein ligase binding"/>
    <property type="evidence" value="ECO:0007669"/>
    <property type="project" value="TreeGrafter"/>
</dbReference>
<feature type="region of interest" description="Disordered" evidence="6">
    <location>
        <begin position="474"/>
        <end position="496"/>
    </location>
</feature>
<dbReference type="InterPro" id="IPR002589">
    <property type="entry name" value="Macro_dom"/>
</dbReference>
<dbReference type="GO" id="GO:0010629">
    <property type="term" value="P:negative regulation of gene expression"/>
    <property type="evidence" value="ECO:0007669"/>
    <property type="project" value="TreeGrafter"/>
</dbReference>
<dbReference type="GO" id="GO:0005634">
    <property type="term" value="C:nucleus"/>
    <property type="evidence" value="ECO:0007669"/>
    <property type="project" value="UniProtKB-SubCell"/>
</dbReference>
<evidence type="ECO:0000313" key="8">
    <source>
        <dbReference type="Proteomes" id="UP000192220"/>
    </source>
</evidence>
<dbReference type="Proteomes" id="UP000192220">
    <property type="component" value="Unplaced"/>
</dbReference>
<dbReference type="CTD" id="83666"/>
<dbReference type="GO" id="GO:1990404">
    <property type="term" value="F:NAD+-protein mono-ADP-ribosyltransferase activity"/>
    <property type="evidence" value="ECO:0007669"/>
    <property type="project" value="TreeGrafter"/>
</dbReference>
<dbReference type="PANTHER" id="PTHR14453:SF70">
    <property type="entry name" value="PROTEIN MONO-ADP-RIBOSYLTRANSFERASE PARP9"/>
    <property type="match status" value="1"/>
</dbReference>
<keyword evidence="8" id="KW-1185">Reference proteome</keyword>
<dbReference type="InParanoid" id="A0A2I4BSE7"/>
<dbReference type="GO" id="GO:0070212">
    <property type="term" value="P:protein poly-ADP-ribosylation"/>
    <property type="evidence" value="ECO:0007669"/>
    <property type="project" value="TreeGrafter"/>
</dbReference>
<dbReference type="GO" id="GO:0003714">
    <property type="term" value="F:transcription corepressor activity"/>
    <property type="evidence" value="ECO:0007669"/>
    <property type="project" value="TreeGrafter"/>
</dbReference>
<evidence type="ECO:0000259" key="7">
    <source>
        <dbReference type="PROSITE" id="PS51154"/>
    </source>
</evidence>
<evidence type="ECO:0000256" key="3">
    <source>
        <dbReference type="ARBA" id="ARBA00022679"/>
    </source>
</evidence>
<organism evidence="8 9">
    <name type="scientific">Austrofundulus limnaeus</name>
    <name type="common">Annual killifish</name>
    <dbReference type="NCBI Taxonomy" id="52670"/>
    <lineage>
        <taxon>Eukaryota</taxon>
        <taxon>Metazoa</taxon>
        <taxon>Chordata</taxon>
        <taxon>Craniata</taxon>
        <taxon>Vertebrata</taxon>
        <taxon>Euteleostomi</taxon>
        <taxon>Actinopterygii</taxon>
        <taxon>Neopterygii</taxon>
        <taxon>Teleostei</taxon>
        <taxon>Neoteleostei</taxon>
        <taxon>Acanthomorphata</taxon>
        <taxon>Ovalentaria</taxon>
        <taxon>Atherinomorphae</taxon>
        <taxon>Cyprinodontiformes</taxon>
        <taxon>Rivulidae</taxon>
        <taxon>Austrofundulus</taxon>
    </lineage>
</organism>
<dbReference type="GeneID" id="106522273"/>
<dbReference type="SUPFAM" id="SSF52949">
    <property type="entry name" value="Macro domain-like"/>
    <property type="match status" value="2"/>
</dbReference>
<evidence type="ECO:0000256" key="4">
    <source>
        <dbReference type="ARBA" id="ARBA00023027"/>
    </source>
</evidence>
<evidence type="ECO:0000256" key="2">
    <source>
        <dbReference type="ARBA" id="ARBA00022676"/>
    </source>
</evidence>
<dbReference type="STRING" id="52670.A0A2I4BSE7"/>
<dbReference type="GO" id="GO:0005737">
    <property type="term" value="C:cytoplasm"/>
    <property type="evidence" value="ECO:0007669"/>
    <property type="project" value="TreeGrafter"/>
</dbReference>
<evidence type="ECO:0000256" key="1">
    <source>
        <dbReference type="ARBA" id="ARBA00004123"/>
    </source>
</evidence>
<dbReference type="InterPro" id="IPR043472">
    <property type="entry name" value="Macro_dom-like"/>
</dbReference>
<feature type="domain" description="Macro" evidence="7">
    <location>
        <begin position="289"/>
        <end position="479"/>
    </location>
</feature>
<dbReference type="Gene3D" id="3.40.220.10">
    <property type="entry name" value="Leucine Aminopeptidase, subunit E, domain 1"/>
    <property type="match status" value="2"/>
</dbReference>
<sequence>MSKLDFPLDGPSVNIVTEFGAALSDIIVSKYGCVATFHGVDLEAGGSTAQRRKPTPVAREKRCEFILPARVKISVWKADLTSFRADAVVNAANERLKHYGGLAHALCDAGGPQIQQESDDYIRKHGPLKTGDAVVLGAGSLPCNKIIHAVGPDLPMHPSKNEVQKAEPLLQRAIGNIFDKAEDNNLTNVAIPAISSGLFHYPLPLCANTIVLTVKHIYENSPPQNNLPKEVFFVNHDEPTVREMERACHHIFGSQQAVVHTQPMTHNQALTHTQPMTHNQAPTYSQAASRNTRSSSKTSQPVHIQIGNVLLTLKKDMIEDQKTDVIVNTASPCGKLNMGQISKAILQKAGWEMQKEINRSEKKSYVVRTKSYKLHCKEVYHTFCIEKWSDVAAVTQQVLFGSVMECLQTAAGSNHKSISFPAIGTGALGFSKDESAFFMLEAVVQFAQMSQKKLEVFFIIYPSDHETFQAFESRIRQRHQQASHHSSPPAQDFQGYESQTTKFHQSAFQHSATPAAEVSKPQISLCGPSEESTREAEKWLSDLLNNAPRFVEIHNNFLLHMSEQDHLKLSLLSENGVQIEEFFTKGHASLTIDGKSSEDVVLAALKVEEMLCEIQKEFVSEETRELERLSGMKASFERQPDVVSDPKFSERERAFQAQGLRVTKVDRVKNPALEVLFGLKKQQLGCSSSERMFQRIPAQFCEMIGHIGFHAECAPPEDPKYGVGIYFAGSVEKAMELWKEKHEEFLYFVEAEVLTGKTFPGKRGLIIPPVRRSPDVLYDSVTGGPRSDISVIFSGYQALPKFIFICRRNSTFL</sequence>
<feature type="region of interest" description="Disordered" evidence="6">
    <location>
        <begin position="275"/>
        <end position="300"/>
    </location>
</feature>
<dbReference type="PANTHER" id="PTHR14453">
    <property type="entry name" value="PARP/ZINC FINGER CCCH TYPE DOMAIN CONTAINING PROTEIN"/>
    <property type="match status" value="1"/>
</dbReference>
<feature type="domain" description="Macro" evidence="7">
    <location>
        <begin position="60"/>
        <end position="252"/>
    </location>
</feature>
<protein>
    <submittedName>
        <fullName evidence="9">Poly [ADP-ribose] polymerase 9</fullName>
    </submittedName>
</protein>
<dbReference type="GO" id="GO:0003950">
    <property type="term" value="F:NAD+ poly-ADP-ribosyltransferase activity"/>
    <property type="evidence" value="ECO:0007669"/>
    <property type="project" value="TreeGrafter"/>
</dbReference>
<dbReference type="RefSeq" id="XP_013870677.1">
    <property type="nucleotide sequence ID" value="XM_014015223.1"/>
</dbReference>